<keyword evidence="2" id="KW-1185">Reference proteome</keyword>
<evidence type="ECO:0000313" key="2">
    <source>
        <dbReference type="Proteomes" id="UP000017559"/>
    </source>
</evidence>
<name>V2YJZ6_MONRO</name>
<proteinExistence type="predicted"/>
<gene>
    <name evidence="1" type="ORF">Moror_10308</name>
</gene>
<reference evidence="1 2" key="1">
    <citation type="journal article" date="2014" name="BMC Genomics">
        <title>Genome and secretome analysis of the hemibiotrophic fungal pathogen, Moniliophthora roreri, which causes frosty pod rot disease of cacao: mechanisms of the biotrophic and necrotrophic phases.</title>
        <authorList>
            <person name="Meinhardt L.W."/>
            <person name="Costa G.G.L."/>
            <person name="Thomazella D.P.T."/>
            <person name="Teixeira P.J.P.L."/>
            <person name="Carazzolle M.F."/>
            <person name="Schuster S.C."/>
            <person name="Carlson J.E."/>
            <person name="Guiltinan M.J."/>
            <person name="Mieczkowski P."/>
            <person name="Farmer A."/>
            <person name="Ramaraj T."/>
            <person name="Crozier J."/>
            <person name="Davis R.E."/>
            <person name="Shao J."/>
            <person name="Melnick R.L."/>
            <person name="Pereira G.A.G."/>
            <person name="Bailey B.A."/>
        </authorList>
    </citation>
    <scope>NUCLEOTIDE SEQUENCE [LARGE SCALE GENOMIC DNA]</scope>
    <source>
        <strain evidence="1 2">MCA 2997</strain>
    </source>
</reference>
<dbReference type="PROSITE" id="PS51257">
    <property type="entry name" value="PROKAR_LIPOPROTEIN"/>
    <property type="match status" value="1"/>
</dbReference>
<accession>V2YJZ6</accession>
<dbReference type="HOGENOM" id="CLU_1652603_0_0_1"/>
<dbReference type="OrthoDB" id="2555959at2759"/>
<dbReference type="Proteomes" id="UP000017559">
    <property type="component" value="Unassembled WGS sequence"/>
</dbReference>
<dbReference type="AlphaFoldDB" id="V2YJZ6"/>
<dbReference type="KEGG" id="mrr:Moror_10308"/>
<evidence type="ECO:0000313" key="1">
    <source>
        <dbReference type="EMBL" id="ESK92024.1"/>
    </source>
</evidence>
<dbReference type="EMBL" id="AWSO01000305">
    <property type="protein sequence ID" value="ESK92024.1"/>
    <property type="molecule type" value="Genomic_DNA"/>
</dbReference>
<protein>
    <submittedName>
        <fullName evidence="1">Uncharacterized protein</fullName>
    </submittedName>
</protein>
<organism evidence="1 2">
    <name type="scientific">Moniliophthora roreri (strain MCA 2997)</name>
    <name type="common">Cocoa frosty pod rot fungus</name>
    <name type="synonym">Crinipellis roreri</name>
    <dbReference type="NCBI Taxonomy" id="1381753"/>
    <lineage>
        <taxon>Eukaryota</taxon>
        <taxon>Fungi</taxon>
        <taxon>Dikarya</taxon>
        <taxon>Basidiomycota</taxon>
        <taxon>Agaricomycotina</taxon>
        <taxon>Agaricomycetes</taxon>
        <taxon>Agaricomycetidae</taxon>
        <taxon>Agaricales</taxon>
        <taxon>Marasmiineae</taxon>
        <taxon>Marasmiaceae</taxon>
        <taxon>Moniliophthora</taxon>
    </lineage>
</organism>
<comment type="caution">
    <text evidence="1">The sequence shown here is derived from an EMBL/GenBank/DDBJ whole genome shotgun (WGS) entry which is preliminary data.</text>
</comment>
<sequence>MHLTRRTERRESDKCLYLTSTLLVSCIDHVHGCLVERHSNVTNLSKLATDGLLHYFCSLCVNLADIQCYHSISWPPANLKVDARTSSSFPFTISVHLPRVMDRKRPQSNPVTNRTLFESYKALPASTRLRFSLAMCVVAATGIAVSDWLEKQIPPGSEPK</sequence>